<dbReference type="Pfam" id="PF26344">
    <property type="entry name" value="YuzC"/>
    <property type="match status" value="1"/>
</dbReference>
<reference evidence="2" key="1">
    <citation type="submission" date="2016-10" db="EMBL/GenBank/DDBJ databases">
        <authorList>
            <person name="Varghese N."/>
            <person name="Submissions S."/>
        </authorList>
    </citation>
    <scope>NUCLEOTIDE SEQUENCE [LARGE SCALE GENOMIC DNA]</scope>
    <source>
        <strain evidence="2">FP5</strain>
    </source>
</reference>
<dbReference type="AlphaFoldDB" id="A0A1I2KSE8"/>
<evidence type="ECO:0008006" key="3">
    <source>
        <dbReference type="Google" id="ProtNLM"/>
    </source>
</evidence>
<sequence>MFYPYYYPTAYWPTFYVAPSYQSQAFAYRTYPEVNTKLLIKSAEQMKVLLKEAEVLMDHITSSPDLAAELMNAAQQSNKSKLIQLLKASGIQSKLDTSYTPDGLNIMLCTSVGDLDCGHLKISIRWR</sequence>
<evidence type="ECO:0000313" key="2">
    <source>
        <dbReference type="Proteomes" id="UP000198897"/>
    </source>
</evidence>
<dbReference type="OrthoDB" id="2615349at2"/>
<dbReference type="RefSeq" id="WP_089750825.1">
    <property type="nucleotide sequence ID" value="NZ_FOOG01000006.1"/>
</dbReference>
<dbReference type="InterPro" id="IPR058870">
    <property type="entry name" value="YuzC"/>
</dbReference>
<proteinExistence type="predicted"/>
<dbReference type="EMBL" id="FOOG01000006">
    <property type="protein sequence ID" value="SFF69875.1"/>
    <property type="molecule type" value="Genomic_DNA"/>
</dbReference>
<organism evidence="1 2">
    <name type="scientific">Halobacillus alkaliphilus</name>
    <dbReference type="NCBI Taxonomy" id="396056"/>
    <lineage>
        <taxon>Bacteria</taxon>
        <taxon>Bacillati</taxon>
        <taxon>Bacillota</taxon>
        <taxon>Bacilli</taxon>
        <taxon>Bacillales</taxon>
        <taxon>Bacillaceae</taxon>
        <taxon>Halobacillus</taxon>
    </lineage>
</organism>
<keyword evidence="2" id="KW-1185">Reference proteome</keyword>
<protein>
    <recommendedName>
        <fullName evidence="3">Inner spore coat protein</fullName>
    </recommendedName>
</protein>
<accession>A0A1I2KSE8</accession>
<evidence type="ECO:0000313" key="1">
    <source>
        <dbReference type="EMBL" id="SFF69875.1"/>
    </source>
</evidence>
<gene>
    <name evidence="1" type="ORF">SAMN05216353_1067</name>
</gene>
<name>A0A1I2KSE8_9BACI</name>
<dbReference type="Proteomes" id="UP000198897">
    <property type="component" value="Unassembled WGS sequence"/>
</dbReference>